<dbReference type="AlphaFoldDB" id="A0A915HSB4"/>
<organism evidence="3 4">
    <name type="scientific">Romanomermis culicivorax</name>
    <name type="common">Nematode worm</name>
    <dbReference type="NCBI Taxonomy" id="13658"/>
    <lineage>
        <taxon>Eukaryota</taxon>
        <taxon>Metazoa</taxon>
        <taxon>Ecdysozoa</taxon>
        <taxon>Nematoda</taxon>
        <taxon>Enoplea</taxon>
        <taxon>Dorylaimia</taxon>
        <taxon>Mermithida</taxon>
        <taxon>Mermithoidea</taxon>
        <taxon>Mermithidae</taxon>
        <taxon>Romanomermis</taxon>
    </lineage>
</organism>
<evidence type="ECO:0000313" key="3">
    <source>
        <dbReference type="Proteomes" id="UP000887565"/>
    </source>
</evidence>
<evidence type="ECO:0000256" key="1">
    <source>
        <dbReference type="SAM" id="MobiDB-lite"/>
    </source>
</evidence>
<keyword evidence="2" id="KW-0472">Membrane</keyword>
<evidence type="ECO:0000313" key="4">
    <source>
        <dbReference type="WBParaSite" id="nRc.2.0.1.t04818-RA"/>
    </source>
</evidence>
<protein>
    <submittedName>
        <fullName evidence="4">Uncharacterized protein</fullName>
    </submittedName>
</protein>
<feature type="region of interest" description="Disordered" evidence="1">
    <location>
        <begin position="14"/>
        <end position="111"/>
    </location>
</feature>
<keyword evidence="2" id="KW-0812">Transmembrane</keyword>
<keyword evidence="2" id="KW-1133">Transmembrane helix</keyword>
<feature type="transmembrane region" description="Helical" evidence="2">
    <location>
        <begin position="118"/>
        <end position="144"/>
    </location>
</feature>
<sequence length="447" mass="48792">MAKRYAVLGLKNPLKKKISPSTGYAALPGTFKHKLSLPSSKTHGSSDAGVGGATLTGKNDAAAKKSPKSPNDGPKKDRYLALGDPTETSDSSSKGGPGHQGAKGAKNSQTPRRRRIKVIPFTLSVAAGVLSLIAIICILVVLLAGEETKLINLDQYCRSTYGPCAYYRNKLIDECASTKDYCSSVEINPDLFLEKKRVDHFIEPEVKSEYKAELTFPVWRRGRGPLIIPNGAPCDLKTKNGTIGWCVHGQCTPMDMHEQTITFTSQTTTNGQWSSFAPPDQLNFSCFKIAKEPKIKYEQLHRCIMNNLECEKSGVCLNYSLVIRTCTEPRPSFGGQYCISPINLQNGTEFLADSPLRWRVCKSCGSSGVVNIDDQISDCAATNGTIPKDICHFSLKTNEYSVNLAKIEPSIQWTIGQNNDLSPCCDATSRFGFCLAGICVPIDKKDD</sequence>
<proteinExistence type="predicted"/>
<dbReference type="WBParaSite" id="nRc.2.0.1.t04818-RA">
    <property type="protein sequence ID" value="nRc.2.0.1.t04818-RA"/>
    <property type="gene ID" value="nRc.2.0.1.g04818"/>
</dbReference>
<evidence type="ECO:0000256" key="2">
    <source>
        <dbReference type="SAM" id="Phobius"/>
    </source>
</evidence>
<dbReference type="Proteomes" id="UP000887565">
    <property type="component" value="Unplaced"/>
</dbReference>
<reference evidence="4" key="1">
    <citation type="submission" date="2022-11" db="UniProtKB">
        <authorList>
            <consortium name="WormBaseParasite"/>
        </authorList>
    </citation>
    <scope>IDENTIFICATION</scope>
</reference>
<keyword evidence="3" id="KW-1185">Reference proteome</keyword>
<accession>A0A915HSB4</accession>
<name>A0A915HSB4_ROMCU</name>